<feature type="compositionally biased region" description="Gly residues" evidence="1">
    <location>
        <begin position="577"/>
        <end position="588"/>
    </location>
</feature>
<keyword evidence="2" id="KW-0812">Transmembrane</keyword>
<dbReference type="AlphaFoldDB" id="A0A1H6JCT9"/>
<dbReference type="Proteomes" id="UP000199215">
    <property type="component" value="Unassembled WGS sequence"/>
</dbReference>
<feature type="compositionally biased region" description="Gly residues" evidence="1">
    <location>
        <begin position="300"/>
        <end position="309"/>
    </location>
</feature>
<evidence type="ECO:0008006" key="5">
    <source>
        <dbReference type="Google" id="ProtNLM"/>
    </source>
</evidence>
<feature type="transmembrane region" description="Helical" evidence="2">
    <location>
        <begin position="722"/>
        <end position="742"/>
    </location>
</feature>
<dbReference type="NCBIfam" id="NF045517">
    <property type="entry name" value="halo_surf_dom"/>
    <property type="match status" value="1"/>
</dbReference>
<keyword evidence="4" id="KW-1185">Reference proteome</keyword>
<feature type="region of interest" description="Disordered" evidence="1">
    <location>
        <begin position="283"/>
        <end position="337"/>
    </location>
</feature>
<dbReference type="OrthoDB" id="325633at2157"/>
<dbReference type="RefSeq" id="WP_177167494.1">
    <property type="nucleotide sequence ID" value="NZ_FNWU01000009.1"/>
</dbReference>
<feature type="compositionally biased region" description="Polar residues" evidence="1">
    <location>
        <begin position="77"/>
        <end position="95"/>
    </location>
</feature>
<accession>A0A1H6JCT9</accession>
<reference evidence="3 4" key="1">
    <citation type="submission" date="2016-10" db="EMBL/GenBank/DDBJ databases">
        <authorList>
            <person name="de Groot N.N."/>
        </authorList>
    </citation>
    <scope>NUCLEOTIDE SEQUENCE [LARGE SCALE GENOMIC DNA]</scope>
    <source>
        <strain evidence="3 4">IBRC-M10418</strain>
    </source>
</reference>
<evidence type="ECO:0000313" key="4">
    <source>
        <dbReference type="Proteomes" id="UP000199215"/>
    </source>
</evidence>
<evidence type="ECO:0000256" key="1">
    <source>
        <dbReference type="SAM" id="MobiDB-lite"/>
    </source>
</evidence>
<name>A0A1H6JCT9_9EURY</name>
<feature type="region of interest" description="Disordered" evidence="1">
    <location>
        <begin position="571"/>
        <end position="607"/>
    </location>
</feature>
<dbReference type="STRING" id="1267564.SAMN05192561_10969"/>
<protein>
    <recommendedName>
        <fullName evidence="5">PGF-CTERM protein</fullName>
    </recommendedName>
</protein>
<feature type="region of interest" description="Disordered" evidence="1">
    <location>
        <begin position="52"/>
        <end position="102"/>
    </location>
</feature>
<proteinExistence type="predicted"/>
<feature type="compositionally biased region" description="Low complexity" evidence="1">
    <location>
        <begin position="52"/>
        <end position="76"/>
    </location>
</feature>
<feature type="compositionally biased region" description="Acidic residues" evidence="1">
    <location>
        <begin position="310"/>
        <end position="334"/>
    </location>
</feature>
<evidence type="ECO:0000313" key="3">
    <source>
        <dbReference type="EMBL" id="SEH58544.1"/>
    </source>
</evidence>
<dbReference type="EMBL" id="FNWU01000009">
    <property type="protein sequence ID" value="SEH58544.1"/>
    <property type="molecule type" value="Genomic_DNA"/>
</dbReference>
<feature type="region of interest" description="Disordered" evidence="1">
    <location>
        <begin position="533"/>
        <end position="553"/>
    </location>
</feature>
<keyword evidence="2" id="KW-0472">Membrane</keyword>
<keyword evidence="2" id="KW-1133">Transmembrane helix</keyword>
<evidence type="ECO:0000256" key="2">
    <source>
        <dbReference type="SAM" id="Phobius"/>
    </source>
</evidence>
<feature type="compositionally biased region" description="Low complexity" evidence="1">
    <location>
        <begin position="284"/>
        <end position="298"/>
    </location>
</feature>
<gene>
    <name evidence="3" type="ORF">SAMN05192561_10969</name>
</gene>
<organism evidence="3 4">
    <name type="scientific">Halopenitus malekzadehii</name>
    <dbReference type="NCBI Taxonomy" id="1267564"/>
    <lineage>
        <taxon>Archaea</taxon>
        <taxon>Methanobacteriati</taxon>
        <taxon>Methanobacteriota</taxon>
        <taxon>Stenosarchaea group</taxon>
        <taxon>Halobacteria</taxon>
        <taxon>Halobacteriales</taxon>
        <taxon>Haloferacaceae</taxon>
        <taxon>Halopenitus</taxon>
    </lineage>
</organism>
<sequence length="747" mass="74415">MTRDTYVPPILLAALCCAVVCAVVCAVAIAPAAAAASPSAVSPSATAPSAATTVETATATPESATTATATPDPASTDGNATITVGSAGDANSTAQVAEPDAEAVGGWSEATYEDPAGDIVTLTLDLSAAAGAEGADGDAATSAGADAPDHAYIQIGSAAVGFVDVLYLADANDDGEVTVSVNTRTLGTSDSVSATNTDLVYHAPEDEVRSAVHGRLPSGSDAPAPTFVGPDGEELSGFDAYLETLGLIGSADTDRGIDQLDRPLQPGTYPVAAGTEGTFRVLEAGSTTPGTSAPGTSAMVGGGDGGDGAGDADDGAEDAAGEDDAGGDGADAGDDPATLGRATIELTRPGIGDVSVHAAPAAPANAAANHTELEASLSDRGTVAAGDRLVIAAEATGIYGHLVAIEGDFESLSGRFDANSLLTLETRRGEGVRFALEALDGPVVQGPGSTPGVDSPSELLVLSAADPEAVSVYADEAGGELYVVIDTRAVDEVRPTSGDTRRFRASLAYETDAAEPFLFDRADRHIQRFDRGLVGGAGGDPDRPAFPYLEPGTNASARSTVAVARPYARFTVDDDTGGTGGTGSNGDAGGDDGDAGDRDEAGGTLRLPNAGAVRIAGETNLAPGTEAQLRVASGETSALSYVLLSTVRVRADGTFAERFDLSRASVGDTATVTVATERHGTLARANATIVGTAGEADPVSEPTDLPSFTDTPDEPIAESTPGFGVGVALLALGAVLLGAAGLRRRRS</sequence>